<dbReference type="Proteomes" id="UP000790377">
    <property type="component" value="Unassembled WGS sequence"/>
</dbReference>
<reference evidence="1" key="1">
    <citation type="journal article" date="2021" name="New Phytol.">
        <title>Evolutionary innovations through gain and loss of genes in the ectomycorrhizal Boletales.</title>
        <authorList>
            <person name="Wu G."/>
            <person name="Miyauchi S."/>
            <person name="Morin E."/>
            <person name="Kuo A."/>
            <person name="Drula E."/>
            <person name="Varga T."/>
            <person name="Kohler A."/>
            <person name="Feng B."/>
            <person name="Cao Y."/>
            <person name="Lipzen A."/>
            <person name="Daum C."/>
            <person name="Hundley H."/>
            <person name="Pangilinan J."/>
            <person name="Johnson J."/>
            <person name="Barry K."/>
            <person name="LaButti K."/>
            <person name="Ng V."/>
            <person name="Ahrendt S."/>
            <person name="Min B."/>
            <person name="Choi I.G."/>
            <person name="Park H."/>
            <person name="Plett J.M."/>
            <person name="Magnuson J."/>
            <person name="Spatafora J.W."/>
            <person name="Nagy L.G."/>
            <person name="Henrissat B."/>
            <person name="Grigoriev I.V."/>
            <person name="Yang Z.L."/>
            <person name="Xu J."/>
            <person name="Martin F.M."/>
        </authorList>
    </citation>
    <scope>NUCLEOTIDE SEQUENCE</scope>
    <source>
        <strain evidence="1">ATCC 28755</strain>
    </source>
</reference>
<comment type="caution">
    <text evidence="1">The sequence shown here is derived from an EMBL/GenBank/DDBJ whole genome shotgun (WGS) entry which is preliminary data.</text>
</comment>
<name>A0ACB7ZY86_9AGAM</name>
<sequence>MLTSNSGWELGVELATWKEFEEMVSKEFAGLGPYPTYTLPSTTKTTTPPTTTSDTSAPSYGHFPSPPKPAYPLPLVAQSACRFLSFAVCCRRSKFHRFRWQGSGGNINGFVSAWARLGSSGSGVNATGRSAHPTHPLLLLLGLIGQYDVPDAGCIGHSFLSNVVFPSRPPLSILGLLLVADARISAHVIFATNRAGISEPSGTTTATVQAHQASVLLIRGEKPASPWLLVKSAGTEVVIVQELNNESDPVTIASVHSESESFVRIDHQRSCFHLHFETTEAFYCFLLSCRHVGTDDHSRRGAGLSATVLQNEWRIFNLPCEWPEPAKFIRKFVTDGGMPYHTDSLVVQVLPDNVTTAVADVNDGLFEAADGEYYAHIAQEGVSSHANSTIPPSPPTTTSPLDEETRVTRAYQLINAYHASRSAWDIVDPIKRNLALEQLIYFSLSFLILSEESCDQAHETLKHVSVDGGGLNSKIGQSLAPNFELNDFGSIHAGSKITALTSAGLKRQC</sequence>
<evidence type="ECO:0000313" key="1">
    <source>
        <dbReference type="EMBL" id="KAH7905647.1"/>
    </source>
</evidence>
<protein>
    <submittedName>
        <fullName evidence="1">Uncharacterized protein</fullName>
    </submittedName>
</protein>
<dbReference type="EMBL" id="MU268149">
    <property type="protein sequence ID" value="KAH7905647.1"/>
    <property type="molecule type" value="Genomic_DNA"/>
</dbReference>
<proteinExistence type="predicted"/>
<keyword evidence="2" id="KW-1185">Reference proteome</keyword>
<accession>A0ACB7ZY86</accession>
<evidence type="ECO:0000313" key="2">
    <source>
        <dbReference type="Proteomes" id="UP000790377"/>
    </source>
</evidence>
<gene>
    <name evidence="1" type="ORF">BJ138DRAFT_1105816</name>
</gene>
<organism evidence="1 2">
    <name type="scientific">Hygrophoropsis aurantiaca</name>
    <dbReference type="NCBI Taxonomy" id="72124"/>
    <lineage>
        <taxon>Eukaryota</taxon>
        <taxon>Fungi</taxon>
        <taxon>Dikarya</taxon>
        <taxon>Basidiomycota</taxon>
        <taxon>Agaricomycotina</taxon>
        <taxon>Agaricomycetes</taxon>
        <taxon>Agaricomycetidae</taxon>
        <taxon>Boletales</taxon>
        <taxon>Coniophorineae</taxon>
        <taxon>Hygrophoropsidaceae</taxon>
        <taxon>Hygrophoropsis</taxon>
    </lineage>
</organism>